<dbReference type="Proteomes" id="UP000182063">
    <property type="component" value="Chromosome"/>
</dbReference>
<dbReference type="EMBL" id="CP018221">
    <property type="protein sequence ID" value="API59038.1"/>
    <property type="molecule type" value="Genomic_DNA"/>
</dbReference>
<dbReference type="Gene3D" id="1.25.40.10">
    <property type="entry name" value="Tetratricopeptide repeat domain"/>
    <property type="match status" value="1"/>
</dbReference>
<evidence type="ECO:0000313" key="1">
    <source>
        <dbReference type="EMBL" id="API59038.1"/>
    </source>
</evidence>
<keyword evidence="2" id="KW-1185">Reference proteome</keyword>
<dbReference type="KEGG" id="sphj:BSL82_06710"/>
<dbReference type="AlphaFoldDB" id="A0A1L3ZTT7"/>
<evidence type="ECO:0000313" key="2">
    <source>
        <dbReference type="Proteomes" id="UP000182063"/>
    </source>
</evidence>
<dbReference type="InterPro" id="IPR011990">
    <property type="entry name" value="TPR-like_helical_dom_sf"/>
</dbReference>
<protein>
    <submittedName>
        <fullName evidence="1">Uncharacterized protein</fullName>
    </submittedName>
</protein>
<name>A0A1L3ZTT7_9SPHN</name>
<organism evidence="1 2">
    <name type="scientific">Tardibacter chloracetimidivorans</name>
    <dbReference type="NCBI Taxonomy" id="1921510"/>
    <lineage>
        <taxon>Bacteria</taxon>
        <taxon>Pseudomonadati</taxon>
        <taxon>Pseudomonadota</taxon>
        <taxon>Alphaproteobacteria</taxon>
        <taxon>Sphingomonadales</taxon>
        <taxon>Sphingomonadaceae</taxon>
        <taxon>Tardibacter</taxon>
    </lineage>
</organism>
<accession>A0A1L3ZTT7</accession>
<reference evidence="2" key="1">
    <citation type="submission" date="2016-11" db="EMBL/GenBank/DDBJ databases">
        <title>Complete Genome Sequence of alachlor-degrading Sphingomonas sp. strain JJ-A5.</title>
        <authorList>
            <person name="Lee H."/>
            <person name="Ka J.-O."/>
        </authorList>
    </citation>
    <scope>NUCLEOTIDE SEQUENCE [LARGE SCALE GENOMIC DNA]</scope>
    <source>
        <strain evidence="2">JJ-A5</strain>
    </source>
</reference>
<dbReference type="RefSeq" id="WP_072596590.1">
    <property type="nucleotide sequence ID" value="NZ_CP018221.1"/>
</dbReference>
<gene>
    <name evidence="1" type="ORF">BSL82_06710</name>
</gene>
<dbReference type="Pfam" id="PF13428">
    <property type="entry name" value="TPR_14"/>
    <property type="match status" value="1"/>
</dbReference>
<sequence>MSLWPAIALVLLVAIAILWRFAKPSGPLALGVAAGLAAGLAGYVIQGRPDLPSHPVEPRAEAYRGDTSFAKQRGALLENLGDVGAWLNFADALQRAGMTERAVEAMKVATKAFPESPDLWVGLGNALAVHGDGFVSPAARLAFARAAEIAPDHPAPLYFLGMAWLQSGQPGEALATWRELREKSPPDAPWLPDLDRKIEAAETMQKMGVGG</sequence>
<dbReference type="SUPFAM" id="SSF48452">
    <property type="entry name" value="TPR-like"/>
    <property type="match status" value="1"/>
</dbReference>
<dbReference type="OrthoDB" id="7390129at2"/>
<dbReference type="STRING" id="1921510.BSL82_06710"/>
<proteinExistence type="predicted"/>
<dbReference type="Pfam" id="PF13432">
    <property type="entry name" value="TPR_16"/>
    <property type="match status" value="1"/>
</dbReference>